<accession>A0ACC2GGJ1</accession>
<sequence length="1364" mass="151810">MNTAVMQKPPLAPKPKVIQPPRTCLYSTPKRDGLSQVFLSTPVRVKPDLAPKPFKLLLRKNGLHQTIAKDAQTPSEMSTRIGHLNSRNGESRQENKKPDWDCIIPVCPCSQKNCSCARNSILAIDKIERDWKTSHSQDETPVSRVKPVPKYKHRENRGGNKCPAVHDNTRNSGTSLSDVRAQAVEAPTDNQPLYSVPLEATPIRNKLTQTNGHILTVSDAISREERRGPAGSIVTCKDTDKPDPRPAVFRKPLPMPRQSRTLALVKQESLVQARGGVERCEEKDRAEGRQGMEVPIREVKKPAERKSHPSPSVSEPTGCAQDILGSGSSTCERRTGLRSPMAPGPAPVTPAREKACLSEPETRAHISTSCSQHFPNASLCPNIPQDVNEDELEWVDDSVYDLELSVDTDGETREKADGGGGTEKAEEIYCKYICHPLSASLTNRTELHSDSPVTVASSGNSEEDVDTPEKMSSVPDEPKRHSYPAASLLKKELSGEGHGEGGKTSHSCEKGGVTTTVIKDDRSPRTFKSMRELPVTPGDNVAPGMSSILQTPMSLLPGNDGNTGNKETIGLPTITQPKTTRFSLGKNKSKSFSSADLVPADRHKRNSFLRLLDRKISVKKLAKLPAKEANREAGKYVDGEGRDECLRSSPDVEGSRKFSCPHLSREQSVDGDEFYYPGAEHAVEVEYENVPYYDEIPDYLPLGSGLRGGGAGVEGMPAEWLEWAVNLHDDDDDDNIYEEQEPYHHHLEEHTELQEQPSGRSSIDEDNTQIDDGQSDDDIMVHSSDEDDGSSSSSKGEPEQSVQSEADRAAMKSKTVHIAREIMSSENVFVNVLKLLHVDFRDAVVKASPPGGKPVVEERVLNQILYYLPQLYELNQDLLRELEERVEHWESHGRLADVFVKKGPYLKMYSTYIREFDKNVALLDEQSRKNQAFGAVIREFEATPRCANLALKHYLLKPVQRIPQYQLLLTDYLKNLSPDSADYKDTLAALGIMKEVANHANDSMKQGDNFQKLIRVQCSLNGHPEIVVPGRVFLKEGVLMKLSRKVMQPRMFFLFNDTLLYTIPVQSGQFKLNNMLSLAGMKVSKPSQEAFQNELTIESVERSFILSASSAVERDGWLEAISTAIKDYTRKKISFISNKSLEEMGPEEISSGPPLGSKAPIWIPDLRATMCMVCTCEFSLTWRRHHCRACGKVVCQSCSSNKHGLEYLKNQLARVCDHCCVILQQQKNVLTPSPTLSPGGKPSFGFTRKTKRIPAALKEVTANTDNSSMSGYLQRSKGNKKQGKRLWFVIKNKVLYTYAASEDVAALESQPLLGFMLKEEKEGPTSQMQQFKLYHKNTLHYVFQADNSQTAQRWIDAFREATVL</sequence>
<evidence type="ECO:0000313" key="2">
    <source>
        <dbReference type="Proteomes" id="UP001157502"/>
    </source>
</evidence>
<comment type="caution">
    <text evidence="1">The sequence shown here is derived from an EMBL/GenBank/DDBJ whole genome shotgun (WGS) entry which is preliminary data.</text>
</comment>
<keyword evidence="2" id="KW-1185">Reference proteome</keyword>
<proteinExistence type="predicted"/>
<dbReference type="Proteomes" id="UP001157502">
    <property type="component" value="Chromosome 13"/>
</dbReference>
<gene>
    <name evidence="1" type="ORF">DPEC_G00160890</name>
</gene>
<dbReference type="EMBL" id="CM055740">
    <property type="protein sequence ID" value="KAJ8002631.1"/>
    <property type="molecule type" value="Genomic_DNA"/>
</dbReference>
<name>A0ACC2GGJ1_DALPE</name>
<evidence type="ECO:0000313" key="1">
    <source>
        <dbReference type="EMBL" id="KAJ8002631.1"/>
    </source>
</evidence>
<reference evidence="1" key="1">
    <citation type="submission" date="2021-05" db="EMBL/GenBank/DDBJ databases">
        <authorList>
            <person name="Pan Q."/>
            <person name="Jouanno E."/>
            <person name="Zahm M."/>
            <person name="Klopp C."/>
            <person name="Cabau C."/>
            <person name="Louis A."/>
            <person name="Berthelot C."/>
            <person name="Parey E."/>
            <person name="Roest Crollius H."/>
            <person name="Montfort J."/>
            <person name="Robinson-Rechavi M."/>
            <person name="Bouchez O."/>
            <person name="Lampietro C."/>
            <person name="Lopez Roques C."/>
            <person name="Donnadieu C."/>
            <person name="Postlethwait J."/>
            <person name="Bobe J."/>
            <person name="Dillon D."/>
            <person name="Chandos A."/>
            <person name="von Hippel F."/>
            <person name="Guiguen Y."/>
        </authorList>
    </citation>
    <scope>NUCLEOTIDE SEQUENCE</scope>
    <source>
        <strain evidence="1">YG-Jan2019</strain>
    </source>
</reference>
<organism evidence="1 2">
    <name type="scientific">Dallia pectoralis</name>
    <name type="common">Alaska blackfish</name>
    <dbReference type="NCBI Taxonomy" id="75939"/>
    <lineage>
        <taxon>Eukaryota</taxon>
        <taxon>Metazoa</taxon>
        <taxon>Chordata</taxon>
        <taxon>Craniata</taxon>
        <taxon>Vertebrata</taxon>
        <taxon>Euteleostomi</taxon>
        <taxon>Actinopterygii</taxon>
        <taxon>Neopterygii</taxon>
        <taxon>Teleostei</taxon>
        <taxon>Protacanthopterygii</taxon>
        <taxon>Esociformes</taxon>
        <taxon>Umbridae</taxon>
        <taxon>Dallia</taxon>
    </lineage>
</organism>
<protein>
    <submittedName>
        <fullName evidence="1">Uncharacterized protein</fullName>
    </submittedName>
</protein>